<reference evidence="2" key="2">
    <citation type="submission" date="2022-06" db="EMBL/GenBank/DDBJ databases">
        <title>Xiashengella guii gen. nov. sp. nov., a bacterium isolated form anaerobic digestion tank.</title>
        <authorList>
            <person name="Huang H."/>
        </authorList>
    </citation>
    <scope>NUCLEOTIDE SEQUENCE</scope>
    <source>
        <strain evidence="2">Ai-910</strain>
    </source>
</reference>
<feature type="chain" id="PRO_5040046050" evidence="1">
    <location>
        <begin position="20"/>
        <end position="387"/>
    </location>
</feature>
<organism evidence="2 4">
    <name type="scientific">Xiashengella succiniciproducens</name>
    <dbReference type="NCBI Taxonomy" id="2949635"/>
    <lineage>
        <taxon>Bacteria</taxon>
        <taxon>Pseudomonadati</taxon>
        <taxon>Bacteroidota</taxon>
        <taxon>Bacteroidia</taxon>
        <taxon>Marinilabiliales</taxon>
        <taxon>Marinilabiliaceae</taxon>
        <taxon>Xiashengella</taxon>
    </lineage>
</organism>
<dbReference type="AlphaFoldDB" id="A0A9J6ZMZ6"/>
<dbReference type="Proteomes" id="UP001056426">
    <property type="component" value="Chromosome"/>
</dbReference>
<evidence type="ECO:0000313" key="4">
    <source>
        <dbReference type="Proteomes" id="UP001056426"/>
    </source>
</evidence>
<dbReference type="RefSeq" id="WP_250722714.1">
    <property type="nucleotide sequence ID" value="NZ_CP098400.1"/>
</dbReference>
<dbReference type="EMBL" id="CP098400">
    <property type="protein sequence ID" value="URW80895.1"/>
    <property type="molecule type" value="Genomic_DNA"/>
</dbReference>
<gene>
    <name evidence="3" type="ORF">M9189_05965</name>
    <name evidence="2" type="ORF">M9189_09535</name>
</gene>
<keyword evidence="1" id="KW-0732">Signal</keyword>
<evidence type="ECO:0000313" key="2">
    <source>
        <dbReference type="EMBL" id="URW79093.1"/>
    </source>
</evidence>
<dbReference type="EMBL" id="CP098400">
    <property type="protein sequence ID" value="URW79093.1"/>
    <property type="molecule type" value="Genomic_DNA"/>
</dbReference>
<proteinExistence type="predicted"/>
<evidence type="ECO:0000313" key="3">
    <source>
        <dbReference type="EMBL" id="URW80895.1"/>
    </source>
</evidence>
<dbReference type="KEGG" id="alkq:M9189_05965"/>
<evidence type="ECO:0000256" key="1">
    <source>
        <dbReference type="SAM" id="SignalP"/>
    </source>
</evidence>
<feature type="signal peptide" evidence="1">
    <location>
        <begin position="1"/>
        <end position="19"/>
    </location>
</feature>
<name>A0A9J6ZMZ6_9BACT</name>
<protein>
    <submittedName>
        <fullName evidence="2">Uncharacterized protein</fullName>
    </submittedName>
</protein>
<dbReference type="KEGG" id="alkq:M9189_09535"/>
<keyword evidence="4" id="KW-1185">Reference proteome</keyword>
<sequence>MRKYLYIAFSILINCSVFGQVDSQTDSVSFDKITCRFKETKGWNIFSGELKDSIDTTFLYQTKDFNVSISENPIAFKTFHSVIKNPYFTDDFGDYDNNYVNYPVSYSVIYDNRLLSLFRNGKFVCHRLSNFERDLDFETKLNTRKFKYHWIINDKLGAISGNSIFIWNGTDWISNKTDFPLKSQPKLFEDSDFVVFGDCHGEWGGTVYFFDKNNGETYFTESTCANSVLKKGDSYLVLAHLGHMTGSTEIKEVKDPRKLTQAKQAEINKTKNGQALGYTDSSKAYETILDYWGIQLFSTFSYKDRQLYMVHLNEMTFLAEIVGNDIQIVNPLFDNEIYTHDPVTNKYENYTLMNLDHYGTARDKEISVIIIDGERLIKLDWNENHSR</sequence>
<accession>A0A9J6ZMZ6</accession>
<reference evidence="2" key="1">
    <citation type="submission" date="2022-05" db="EMBL/GenBank/DDBJ databases">
        <authorList>
            <person name="Sun X."/>
        </authorList>
    </citation>
    <scope>NUCLEOTIDE SEQUENCE</scope>
    <source>
        <strain evidence="2">Ai-910</strain>
    </source>
</reference>